<evidence type="ECO:0000256" key="8">
    <source>
        <dbReference type="ARBA" id="ARBA00045705"/>
    </source>
</evidence>
<comment type="caution">
    <text evidence="23">The sequence shown here is derived from an EMBL/GenBank/DDBJ whole genome shotgun (WGS) entry which is preliminary data.</text>
</comment>
<dbReference type="Pfam" id="PF00106">
    <property type="entry name" value="adh_short"/>
    <property type="match status" value="1"/>
</dbReference>
<evidence type="ECO:0000256" key="19">
    <source>
        <dbReference type="ARBA" id="ARBA00048921"/>
    </source>
</evidence>
<comment type="catalytic activity">
    <reaction evidence="10">
        <text>resolvin D1 + NAD(+) = 8-oxoresolvin D1 + NADH + H(+)</text>
        <dbReference type="Rhea" id="RHEA:50124"/>
        <dbReference type="ChEBI" id="CHEBI:15378"/>
        <dbReference type="ChEBI" id="CHEBI:57540"/>
        <dbReference type="ChEBI" id="CHEBI:57945"/>
        <dbReference type="ChEBI" id="CHEBI:132079"/>
        <dbReference type="ChEBI" id="CHEBI:132080"/>
    </reaction>
    <physiologicalReaction direction="left-to-right" evidence="10">
        <dbReference type="Rhea" id="RHEA:50125"/>
    </physiologicalReaction>
</comment>
<evidence type="ECO:0000256" key="18">
    <source>
        <dbReference type="ARBA" id="ARBA00048739"/>
    </source>
</evidence>
<evidence type="ECO:0000313" key="24">
    <source>
        <dbReference type="Proteomes" id="UP001519460"/>
    </source>
</evidence>
<dbReference type="EC" id="1.1.1.232" evidence="4"/>
<comment type="catalytic activity">
    <reaction evidence="16">
        <text>lipoxin A4 + NAD(+) = 15-oxo-(5S,6R)-dihydroxy-(7E,9E,11Z,13E)-eicosatetraenoate + NADH + H(+)</text>
        <dbReference type="Rhea" id="RHEA:41572"/>
        <dbReference type="ChEBI" id="CHEBI:15378"/>
        <dbReference type="ChEBI" id="CHEBI:57540"/>
        <dbReference type="ChEBI" id="CHEBI:57945"/>
        <dbReference type="ChEBI" id="CHEBI:67026"/>
        <dbReference type="ChEBI" id="CHEBI:78311"/>
    </reaction>
    <physiologicalReaction direction="left-to-right" evidence="16">
        <dbReference type="Rhea" id="RHEA:41573"/>
    </physiologicalReaction>
</comment>
<reference evidence="23 24" key="1">
    <citation type="journal article" date="2023" name="Sci. Data">
        <title>Genome assembly of the Korean intertidal mud-creeper Batillaria attramentaria.</title>
        <authorList>
            <person name="Patra A.K."/>
            <person name="Ho P.T."/>
            <person name="Jun S."/>
            <person name="Lee S.J."/>
            <person name="Kim Y."/>
            <person name="Won Y.J."/>
        </authorList>
    </citation>
    <scope>NUCLEOTIDE SEQUENCE [LARGE SCALE GENOMIC DNA]</scope>
    <source>
        <strain evidence="23">Wonlab-2016</strain>
    </source>
</reference>
<name>A0ABD0LYL5_9CAEN</name>
<dbReference type="PANTHER" id="PTHR44229">
    <property type="entry name" value="15-HYDROXYPROSTAGLANDIN DEHYDROGENASE [NAD(+)]"/>
    <property type="match status" value="1"/>
</dbReference>
<comment type="catalytic activity">
    <reaction evidence="9">
        <text>prostaglandin E1 + NAD(+) = 15-oxoprostaglandin E1 + NADH + H(+)</text>
        <dbReference type="Rhea" id="RHEA:16477"/>
        <dbReference type="ChEBI" id="CHEBI:15378"/>
        <dbReference type="ChEBI" id="CHEBI:57397"/>
        <dbReference type="ChEBI" id="CHEBI:57401"/>
        <dbReference type="ChEBI" id="CHEBI:57540"/>
        <dbReference type="ChEBI" id="CHEBI:57945"/>
    </reaction>
    <physiologicalReaction direction="left-to-right" evidence="9">
        <dbReference type="Rhea" id="RHEA:16478"/>
    </physiologicalReaction>
</comment>
<protein>
    <recommendedName>
        <fullName evidence="5">15-hydroxyprostaglandin dehydrogenase [NAD(+)]</fullName>
        <ecNumber evidence="3">1.1.1.141</ecNumber>
        <ecNumber evidence="4">1.1.1.232</ecNumber>
    </recommendedName>
    <alternativeName>
        <fullName evidence="7">Eicosanoid/docosanoid dehydrogenase [NAD(+)]</fullName>
    </alternativeName>
    <alternativeName>
        <fullName evidence="6">Prostaglandin dehydrogenase 1</fullName>
    </alternativeName>
</protein>
<dbReference type="PRINTS" id="PR00081">
    <property type="entry name" value="GDHRDH"/>
</dbReference>
<evidence type="ECO:0000256" key="11">
    <source>
        <dbReference type="ARBA" id="ARBA00048008"/>
    </source>
</evidence>
<comment type="catalytic activity">
    <reaction evidence="12">
        <text>15-oxo-(5S,6R)-dihydroxy-(7E,9E,11Z)-eicosatrienoate + NADH + H(+) = (5S,6R,15S)-trihydroxy-(7E,9E,11Z)-eicosatrienoate + NAD(+)</text>
        <dbReference type="Rhea" id="RHEA:41596"/>
        <dbReference type="ChEBI" id="CHEBI:15378"/>
        <dbReference type="ChEBI" id="CHEBI:57540"/>
        <dbReference type="ChEBI" id="CHEBI:57945"/>
        <dbReference type="ChEBI" id="CHEBI:78325"/>
        <dbReference type="ChEBI" id="CHEBI:78329"/>
    </reaction>
    <physiologicalReaction direction="left-to-right" evidence="12">
        <dbReference type="Rhea" id="RHEA:41597"/>
    </physiologicalReaction>
</comment>
<evidence type="ECO:0000256" key="16">
    <source>
        <dbReference type="ARBA" id="ARBA00048535"/>
    </source>
</evidence>
<dbReference type="InterPro" id="IPR002347">
    <property type="entry name" value="SDR_fam"/>
</dbReference>
<evidence type="ECO:0000256" key="6">
    <source>
        <dbReference type="ARBA" id="ARBA00041812"/>
    </source>
</evidence>
<comment type="catalytic activity">
    <reaction evidence="18">
        <text>prostaglandin E2 + NAD(+) = 15-oxoprostaglandin E2 + NADH + H(+)</text>
        <dbReference type="Rhea" id="RHEA:11876"/>
        <dbReference type="ChEBI" id="CHEBI:15378"/>
        <dbReference type="ChEBI" id="CHEBI:57400"/>
        <dbReference type="ChEBI" id="CHEBI:57540"/>
        <dbReference type="ChEBI" id="CHEBI:57945"/>
        <dbReference type="ChEBI" id="CHEBI:606564"/>
        <dbReference type="EC" id="1.1.1.141"/>
    </reaction>
    <physiologicalReaction direction="left-to-right" evidence="18">
        <dbReference type="Rhea" id="RHEA:11877"/>
    </physiologicalReaction>
</comment>
<dbReference type="AlphaFoldDB" id="A0ABD0LYL5"/>
<gene>
    <name evidence="23" type="ORF">BaRGS_00004052</name>
</gene>
<keyword evidence="2" id="KW-0560">Oxidoreductase</keyword>
<evidence type="ECO:0000256" key="2">
    <source>
        <dbReference type="ARBA" id="ARBA00023002"/>
    </source>
</evidence>
<evidence type="ECO:0000256" key="12">
    <source>
        <dbReference type="ARBA" id="ARBA00048140"/>
    </source>
</evidence>
<comment type="catalytic activity">
    <reaction evidence="15">
        <text>resolvin D2 + NAD(+) = 7-oxoresolvin D2 + NADH + H(+)</text>
        <dbReference type="Rhea" id="RHEA:53584"/>
        <dbReference type="ChEBI" id="CHEBI:15378"/>
        <dbReference type="ChEBI" id="CHEBI:57540"/>
        <dbReference type="ChEBI" id="CHEBI:57945"/>
        <dbReference type="ChEBI" id="CHEBI:133367"/>
        <dbReference type="ChEBI" id="CHEBI:137497"/>
    </reaction>
    <physiologicalReaction direction="left-to-right" evidence="15">
        <dbReference type="Rhea" id="RHEA:53585"/>
    </physiologicalReaction>
</comment>
<sequence length="250" mass="26814">MNVAGKAALVTGGAQGLGKAFSKILLQNGAKVLFTDIKEDVGHATLSEFQKDYGQNNVVFIKADVTSQPQMEESFQLAKSSFGRLDIVVNNAGVGGEHDDNWERCKGPIRCTRLALNYLRRDKGGQGGVIVNISSAGGLKPTQYGPVYSGTKAGLLMYSRSLAANSDLQQSGVRVNTLCPSFADTSLVASIRDNETTVLNNEKAWEQVQSVGIMPVEYVAEGLFELVTDESKNGAVLLMAKATGKKYLEM</sequence>
<dbReference type="InterPro" id="IPR036291">
    <property type="entry name" value="NAD(P)-bd_dom_sf"/>
</dbReference>
<evidence type="ECO:0000256" key="13">
    <source>
        <dbReference type="ARBA" id="ARBA00048144"/>
    </source>
</evidence>
<keyword evidence="24" id="KW-1185">Reference proteome</keyword>
<dbReference type="GO" id="GO:0047034">
    <property type="term" value="F:15-hydroxyicosatetraenoate dehydrogenase activity"/>
    <property type="evidence" value="ECO:0007669"/>
    <property type="project" value="UniProtKB-EC"/>
</dbReference>
<comment type="catalytic activity">
    <reaction evidence="13">
        <text>(11R)-hydroxy-(5Z,8Z,12E,14Z)-eicosatetraenoate + NAD(+) = 11-oxo-(5Z,8Z,12E,14Z)-eicosatetraenoate + NADH + H(+)</text>
        <dbReference type="Rhea" id="RHEA:48640"/>
        <dbReference type="ChEBI" id="CHEBI:15378"/>
        <dbReference type="ChEBI" id="CHEBI:57540"/>
        <dbReference type="ChEBI" id="CHEBI:57945"/>
        <dbReference type="ChEBI" id="CHEBI:78836"/>
        <dbReference type="ChEBI" id="CHEBI:90697"/>
    </reaction>
    <physiologicalReaction direction="left-to-right" evidence="13">
        <dbReference type="Rhea" id="RHEA:48641"/>
    </physiologicalReaction>
</comment>
<evidence type="ECO:0000256" key="9">
    <source>
        <dbReference type="ARBA" id="ARBA00047325"/>
    </source>
</evidence>
<evidence type="ECO:0000256" key="15">
    <source>
        <dbReference type="ARBA" id="ARBA00048393"/>
    </source>
</evidence>
<accession>A0ABD0LYL5</accession>
<dbReference type="PANTHER" id="PTHR44229:SF4">
    <property type="entry name" value="15-HYDROXYPROSTAGLANDIN DEHYDROGENASE [NAD(+)]"/>
    <property type="match status" value="1"/>
</dbReference>
<dbReference type="GO" id="GO:0016404">
    <property type="term" value="F:15-hydroxyprostaglandin dehydrogenase (NAD+) activity"/>
    <property type="evidence" value="ECO:0007669"/>
    <property type="project" value="UniProtKB-EC"/>
</dbReference>
<dbReference type="EC" id="1.1.1.141" evidence="3"/>
<dbReference type="Gene3D" id="3.40.50.720">
    <property type="entry name" value="NAD(P)-binding Rossmann-like Domain"/>
    <property type="match status" value="1"/>
</dbReference>
<evidence type="ECO:0000256" key="17">
    <source>
        <dbReference type="ARBA" id="ARBA00048611"/>
    </source>
</evidence>
<comment type="catalytic activity">
    <reaction evidence="19">
        <text>resolvin D2 + NAD(+) = 16-oxoresolvin D2 + NADH + H(+)</text>
        <dbReference type="Rhea" id="RHEA:53588"/>
        <dbReference type="ChEBI" id="CHEBI:15378"/>
        <dbReference type="ChEBI" id="CHEBI:57540"/>
        <dbReference type="ChEBI" id="CHEBI:57945"/>
        <dbReference type="ChEBI" id="CHEBI:133367"/>
        <dbReference type="ChEBI" id="CHEBI:137498"/>
    </reaction>
    <physiologicalReaction direction="left-to-right" evidence="19">
        <dbReference type="Rhea" id="RHEA:53589"/>
    </physiologicalReaction>
</comment>
<evidence type="ECO:0000256" key="14">
    <source>
        <dbReference type="ARBA" id="ARBA00048170"/>
    </source>
</evidence>
<evidence type="ECO:0000313" key="23">
    <source>
        <dbReference type="EMBL" id="KAK7504566.1"/>
    </source>
</evidence>
<proteinExistence type="inferred from homology"/>
<evidence type="ECO:0000256" key="1">
    <source>
        <dbReference type="ARBA" id="ARBA00006484"/>
    </source>
</evidence>
<evidence type="ECO:0000256" key="21">
    <source>
        <dbReference type="ARBA" id="ARBA00049188"/>
    </source>
</evidence>
<comment type="catalytic activity">
    <reaction evidence="17">
        <text>prostaglandin A1 + NAD(+) = 15-oxo-prostaglandin A1 + NADH + H(+)</text>
        <dbReference type="Rhea" id="RHEA:41263"/>
        <dbReference type="ChEBI" id="CHEBI:15378"/>
        <dbReference type="ChEBI" id="CHEBI:57398"/>
        <dbReference type="ChEBI" id="CHEBI:57540"/>
        <dbReference type="ChEBI" id="CHEBI:57945"/>
        <dbReference type="ChEBI" id="CHEBI:85072"/>
    </reaction>
    <physiologicalReaction direction="left-to-right" evidence="17">
        <dbReference type="Rhea" id="RHEA:41264"/>
    </physiologicalReaction>
</comment>
<comment type="catalytic activity">
    <reaction evidence="11">
        <text>14-hydroxy-(4Z,7Z,10Z,12E,16Z,19Z)-docosahexaenoate + NAD(+) = 14-oxo-(4Z,7Z,10Z,12E,16Z,19Z)-docosahexaenoate + NADH + H(+)</text>
        <dbReference type="Rhea" id="RHEA:48952"/>
        <dbReference type="ChEBI" id="CHEBI:15378"/>
        <dbReference type="ChEBI" id="CHEBI:57540"/>
        <dbReference type="ChEBI" id="CHEBI:57945"/>
        <dbReference type="ChEBI" id="CHEBI:90866"/>
        <dbReference type="ChEBI" id="CHEBI:90867"/>
    </reaction>
    <physiologicalReaction direction="left-to-right" evidence="11">
        <dbReference type="Rhea" id="RHEA:48953"/>
    </physiologicalReaction>
</comment>
<comment type="catalytic activity">
    <reaction evidence="14">
        <text>resolvin D1 + NAD(+) = 17-oxoresolvin D1 + NADH + H(+)</text>
        <dbReference type="Rhea" id="RHEA:50128"/>
        <dbReference type="ChEBI" id="CHEBI:15378"/>
        <dbReference type="ChEBI" id="CHEBI:57540"/>
        <dbReference type="ChEBI" id="CHEBI:57945"/>
        <dbReference type="ChEBI" id="CHEBI:132079"/>
        <dbReference type="ChEBI" id="CHEBI:132081"/>
    </reaction>
    <physiologicalReaction direction="left-to-right" evidence="14">
        <dbReference type="Rhea" id="RHEA:50129"/>
    </physiologicalReaction>
</comment>
<evidence type="ECO:0000256" key="20">
    <source>
        <dbReference type="ARBA" id="ARBA00049151"/>
    </source>
</evidence>
<dbReference type="PROSITE" id="PS00061">
    <property type="entry name" value="ADH_SHORT"/>
    <property type="match status" value="1"/>
</dbReference>
<comment type="catalytic activity">
    <reaction evidence="20">
        <text>(15S)-hydroxy-(5Z,8Z,11Z,13E)-eicosatetraenoate + NAD(+) = 15-oxo-(5Z,8Z,11Z,13E)-eicosatetraenoate + NADH + H(+)</text>
        <dbReference type="Rhea" id="RHEA:23260"/>
        <dbReference type="ChEBI" id="CHEBI:15378"/>
        <dbReference type="ChEBI" id="CHEBI:57409"/>
        <dbReference type="ChEBI" id="CHEBI:57410"/>
        <dbReference type="ChEBI" id="CHEBI:57540"/>
        <dbReference type="ChEBI" id="CHEBI:57945"/>
        <dbReference type="EC" id="1.1.1.232"/>
    </reaction>
    <physiologicalReaction direction="left-to-right" evidence="20">
        <dbReference type="Rhea" id="RHEA:23261"/>
    </physiologicalReaction>
</comment>
<comment type="function">
    <text evidence="8">Catalyzes the NAD-dependent dehydrogenation (oxidation) of a broad array of hydroxylated polyunsaturated fatty acids (mainly eicosanoids and docosanoids, including prostaglandins, lipoxins and resolvins), yielding their corresponding keto (oxo) metabolites. Decreases the levels of the pro-proliferative prostaglandins such as prostaglandin E2 (whose activity is increased in cancer because of an increase in the expression of cyclooxygenase 2) and generates oxo-fatty acid products that can profoundly influence cell function by abrogating pro-inflammatory cytokine expression. Converts resolvins E1, D1 and D2 to their oxo products, which represents a mode of resolvin inactivation. Resolvin E1 plays important roles during the resolution phase of acute inflammation, while resolvins D1 and D2 have a unique role in obesity-induced adipose inflammation.</text>
</comment>
<evidence type="ECO:0000256" key="3">
    <source>
        <dbReference type="ARBA" id="ARBA00038968"/>
    </source>
</evidence>
<dbReference type="Proteomes" id="UP001519460">
    <property type="component" value="Unassembled WGS sequence"/>
</dbReference>
<dbReference type="InterPro" id="IPR020904">
    <property type="entry name" value="Sc_DH/Rdtase_CS"/>
</dbReference>
<evidence type="ECO:0000256" key="10">
    <source>
        <dbReference type="ARBA" id="ARBA00047672"/>
    </source>
</evidence>
<comment type="similarity">
    <text evidence="1 22">Belongs to the short-chain dehydrogenases/reductases (SDR) family.</text>
</comment>
<organism evidence="23 24">
    <name type="scientific">Batillaria attramentaria</name>
    <dbReference type="NCBI Taxonomy" id="370345"/>
    <lineage>
        <taxon>Eukaryota</taxon>
        <taxon>Metazoa</taxon>
        <taxon>Spiralia</taxon>
        <taxon>Lophotrochozoa</taxon>
        <taxon>Mollusca</taxon>
        <taxon>Gastropoda</taxon>
        <taxon>Caenogastropoda</taxon>
        <taxon>Sorbeoconcha</taxon>
        <taxon>Cerithioidea</taxon>
        <taxon>Batillariidae</taxon>
        <taxon>Batillaria</taxon>
    </lineage>
</organism>
<evidence type="ECO:0000256" key="22">
    <source>
        <dbReference type="RuleBase" id="RU000363"/>
    </source>
</evidence>
<dbReference type="EMBL" id="JACVVK020000014">
    <property type="protein sequence ID" value="KAK7504566.1"/>
    <property type="molecule type" value="Genomic_DNA"/>
</dbReference>
<dbReference type="PRINTS" id="PR00080">
    <property type="entry name" value="SDRFAMILY"/>
</dbReference>
<evidence type="ECO:0000256" key="5">
    <source>
        <dbReference type="ARBA" id="ARBA00040276"/>
    </source>
</evidence>
<dbReference type="SUPFAM" id="SSF51735">
    <property type="entry name" value="NAD(P)-binding Rossmann-fold domains"/>
    <property type="match status" value="1"/>
</dbReference>
<comment type="catalytic activity">
    <reaction evidence="21">
        <text>resolvin E1 + NAD(+) = 18-oxo-resolvin E1 + NADH + H(+)</text>
        <dbReference type="Rhea" id="RHEA:49244"/>
        <dbReference type="ChEBI" id="CHEBI:15378"/>
        <dbReference type="ChEBI" id="CHEBI:57540"/>
        <dbReference type="ChEBI" id="CHEBI:57945"/>
        <dbReference type="ChEBI" id="CHEBI:91000"/>
        <dbReference type="ChEBI" id="CHEBI:91001"/>
    </reaction>
    <physiologicalReaction direction="left-to-right" evidence="21">
        <dbReference type="Rhea" id="RHEA:49245"/>
    </physiologicalReaction>
</comment>
<evidence type="ECO:0000256" key="7">
    <source>
        <dbReference type="ARBA" id="ARBA00042026"/>
    </source>
</evidence>
<evidence type="ECO:0000256" key="4">
    <source>
        <dbReference type="ARBA" id="ARBA00039060"/>
    </source>
</evidence>